<keyword evidence="2" id="KW-1185">Reference proteome</keyword>
<comment type="caution">
    <text evidence="1">The sequence shown here is derived from an EMBL/GenBank/DDBJ whole genome shotgun (WGS) entry which is preliminary data.</text>
</comment>
<dbReference type="RefSeq" id="WP_007492617.1">
    <property type="nucleotide sequence ID" value="NZ_AGBF01000012.1"/>
</dbReference>
<sequence length="58" mass="6441">MEVEDSELIVPVPLPRDVAETAPTHSVPDLVAAPERHAGDADLRLFRPIVRDAFRSEH</sequence>
<organism evidence="1 2">
    <name type="scientific">Streptomyces zinciresistens K42</name>
    <dbReference type="NCBI Taxonomy" id="700597"/>
    <lineage>
        <taxon>Bacteria</taxon>
        <taxon>Bacillati</taxon>
        <taxon>Actinomycetota</taxon>
        <taxon>Actinomycetes</taxon>
        <taxon>Kitasatosporales</taxon>
        <taxon>Streptomycetaceae</taxon>
        <taxon>Streptomyces</taxon>
    </lineage>
</organism>
<dbReference type="PATRIC" id="fig|700597.3.peg.1285"/>
<protein>
    <submittedName>
        <fullName evidence="1">Uncharacterized protein</fullName>
    </submittedName>
</protein>
<dbReference type="Proteomes" id="UP000004217">
    <property type="component" value="Unassembled WGS sequence"/>
</dbReference>
<name>G2G762_9ACTN</name>
<dbReference type="EMBL" id="AGBF01000012">
    <property type="protein sequence ID" value="EGX60603.1"/>
    <property type="molecule type" value="Genomic_DNA"/>
</dbReference>
<evidence type="ECO:0000313" key="1">
    <source>
        <dbReference type="EMBL" id="EGX60603.1"/>
    </source>
</evidence>
<accession>G2G762</accession>
<evidence type="ECO:0000313" key="2">
    <source>
        <dbReference type="Proteomes" id="UP000004217"/>
    </source>
</evidence>
<dbReference type="AlphaFoldDB" id="G2G762"/>
<reference evidence="1 2" key="1">
    <citation type="submission" date="2011-08" db="EMBL/GenBank/DDBJ databases">
        <authorList>
            <person name="Lin Y."/>
            <person name="Hao X."/>
            <person name="Johnstone L."/>
            <person name="Miller S.J."/>
            <person name="Wei G."/>
            <person name="Rensing C."/>
        </authorList>
    </citation>
    <scope>NUCLEOTIDE SEQUENCE [LARGE SCALE GENOMIC DNA]</scope>
    <source>
        <strain evidence="1 2">K42</strain>
    </source>
</reference>
<proteinExistence type="predicted"/>
<gene>
    <name evidence="1" type="ORF">SZN_06621</name>
</gene>